<feature type="domain" description="Peptidase M24" evidence="4">
    <location>
        <begin position="322"/>
        <end position="535"/>
    </location>
</feature>
<evidence type="ECO:0000259" key="5">
    <source>
        <dbReference type="Pfam" id="PF01321"/>
    </source>
</evidence>
<accession>A0A2U2BSG8</accession>
<evidence type="ECO:0000256" key="2">
    <source>
        <dbReference type="ARBA" id="ARBA00022723"/>
    </source>
</evidence>
<evidence type="ECO:0000313" key="8">
    <source>
        <dbReference type="Proteomes" id="UP000245168"/>
    </source>
</evidence>
<organism evidence="7 8">
    <name type="scientific">Marinicauda salina</name>
    <dbReference type="NCBI Taxonomy" id="2135793"/>
    <lineage>
        <taxon>Bacteria</taxon>
        <taxon>Pseudomonadati</taxon>
        <taxon>Pseudomonadota</taxon>
        <taxon>Alphaproteobacteria</taxon>
        <taxon>Maricaulales</taxon>
        <taxon>Maricaulaceae</taxon>
        <taxon>Marinicauda</taxon>
    </lineage>
</organism>
<feature type="domain" description="Peptidase M24 C-terminal" evidence="6">
    <location>
        <begin position="547"/>
        <end position="606"/>
    </location>
</feature>
<name>A0A2U2BSG8_9PROT</name>
<dbReference type="CDD" id="cd01085">
    <property type="entry name" value="APP"/>
    <property type="match status" value="1"/>
</dbReference>
<dbReference type="GO" id="GO:0005737">
    <property type="term" value="C:cytoplasm"/>
    <property type="evidence" value="ECO:0007669"/>
    <property type="project" value="UniProtKB-ARBA"/>
</dbReference>
<dbReference type="Pfam" id="PF00557">
    <property type="entry name" value="Peptidase_M24"/>
    <property type="match status" value="1"/>
</dbReference>
<reference evidence="8" key="1">
    <citation type="submission" date="2018-05" db="EMBL/GenBank/DDBJ databases">
        <authorList>
            <person name="Liu B.-T."/>
        </authorList>
    </citation>
    <scope>NUCLEOTIDE SEQUENCE [LARGE SCALE GENOMIC DNA]</scope>
    <source>
        <strain evidence="8">WD6-1</strain>
    </source>
</reference>
<keyword evidence="7" id="KW-0031">Aminopeptidase</keyword>
<comment type="caution">
    <text evidence="7">The sequence shown here is derived from an EMBL/GenBank/DDBJ whole genome shotgun (WGS) entry which is preliminary data.</text>
</comment>
<dbReference type="InterPro" id="IPR032416">
    <property type="entry name" value="Peptidase_M24_C"/>
</dbReference>
<evidence type="ECO:0000313" key="7">
    <source>
        <dbReference type="EMBL" id="PWE16942.1"/>
    </source>
</evidence>
<proteinExistence type="inferred from homology"/>
<dbReference type="SUPFAM" id="SSF53092">
    <property type="entry name" value="Creatinase/prolidase N-terminal domain"/>
    <property type="match status" value="2"/>
</dbReference>
<dbReference type="FunFam" id="3.90.230.10:FF:000009">
    <property type="entry name" value="xaa-Pro aminopeptidase 2"/>
    <property type="match status" value="1"/>
</dbReference>
<dbReference type="Pfam" id="PF16189">
    <property type="entry name" value="Creatinase_N_2"/>
    <property type="match status" value="1"/>
</dbReference>
<dbReference type="InterPro" id="IPR000587">
    <property type="entry name" value="Creatinase_N"/>
</dbReference>
<keyword evidence="3" id="KW-0378">Hydrolase</keyword>
<keyword evidence="2" id="KW-0479">Metal-binding</keyword>
<dbReference type="OrthoDB" id="9806388at2"/>
<dbReference type="SUPFAM" id="SSF55920">
    <property type="entry name" value="Creatinase/aminopeptidase"/>
    <property type="match status" value="1"/>
</dbReference>
<dbReference type="Gene3D" id="3.90.230.10">
    <property type="entry name" value="Creatinase/methionine aminopeptidase superfamily"/>
    <property type="match status" value="1"/>
</dbReference>
<keyword evidence="7" id="KW-0645">Protease</keyword>
<keyword evidence="8" id="KW-1185">Reference proteome</keyword>
<comment type="similarity">
    <text evidence="1">Belongs to the peptidase M24B family.</text>
</comment>
<dbReference type="Gene3D" id="3.40.350.10">
    <property type="entry name" value="Creatinase/prolidase N-terminal domain"/>
    <property type="match status" value="2"/>
</dbReference>
<dbReference type="InterPro" id="IPR033740">
    <property type="entry name" value="Pept_M24B"/>
</dbReference>
<evidence type="ECO:0000256" key="3">
    <source>
        <dbReference type="ARBA" id="ARBA00022801"/>
    </source>
</evidence>
<dbReference type="GO" id="GO:0046872">
    <property type="term" value="F:metal ion binding"/>
    <property type="evidence" value="ECO:0007669"/>
    <property type="project" value="UniProtKB-KW"/>
</dbReference>
<dbReference type="Proteomes" id="UP000245168">
    <property type="component" value="Unassembled WGS sequence"/>
</dbReference>
<dbReference type="InterPro" id="IPR000994">
    <property type="entry name" value="Pept_M24"/>
</dbReference>
<evidence type="ECO:0000259" key="4">
    <source>
        <dbReference type="Pfam" id="PF00557"/>
    </source>
</evidence>
<dbReference type="RefSeq" id="WP_109253166.1">
    <property type="nucleotide sequence ID" value="NZ_QEXV01000004.1"/>
</dbReference>
<dbReference type="EMBL" id="QEXV01000004">
    <property type="protein sequence ID" value="PWE16942.1"/>
    <property type="molecule type" value="Genomic_DNA"/>
</dbReference>
<dbReference type="InterPro" id="IPR036005">
    <property type="entry name" value="Creatinase/aminopeptidase-like"/>
</dbReference>
<evidence type="ECO:0000256" key="1">
    <source>
        <dbReference type="ARBA" id="ARBA00008766"/>
    </source>
</evidence>
<dbReference type="Pfam" id="PF01321">
    <property type="entry name" value="Creatinase_N"/>
    <property type="match status" value="1"/>
</dbReference>
<sequence>MTQPIQNFDVKGGPAEGRAHLPALREALADAGLDGFLIPHEDEYNNEYLPPNAERLAWATGFTGSAGAAIVMKDRAAVFVDGRYTEQVKAQVDPELFEIADLVGEGVAGWIRANAREGERIGYDPRVHSPDAVERLENAADAAGAVLVPVGRNLVDVAWTDRPPAPAAPVAPHPIELAGEDHAAKRARIGESVKEDGADAAVITDPASIAWLFNLRGGDVSCTPLPLSSAILEPDGRATLFINEAKLTDEARAHLGNEIAIRPETEFADGLKSWSGKTVRVDGSTASQWVFDRLSEGGATIRRKPDPVAVPKACKNETEIEGARQAHVRDGAALVRFLHWLDTEAQSGNVDEIEAALKLEQLRRAAPELRDISFETISAAGPDGAFPHYRVNTDTVRKLARGSLYLVDSGGQYPDGTTDVTRTVPIGEPTAEMRRHFTLVLKGHIALAVIRFPEGVTGAQLDAIARQPLWNAGLDYDHGTGHGVGSYLGVHEGPQRIAKTPNATALQPGMIVSNEPGYYRVGAYGIRIENLQVVTPPAAIEDGDRDMLGFETLTMAPLHRALVDPSLLTDHEVAWVDAYHEMVRERVGPRVDGEAADWLDAACAPLKKG</sequence>
<dbReference type="InterPro" id="IPR050422">
    <property type="entry name" value="X-Pro_aminopeptidase_P"/>
</dbReference>
<dbReference type="GO" id="GO:0070006">
    <property type="term" value="F:metalloaminopeptidase activity"/>
    <property type="evidence" value="ECO:0007669"/>
    <property type="project" value="InterPro"/>
</dbReference>
<dbReference type="AlphaFoldDB" id="A0A2U2BSG8"/>
<dbReference type="PANTHER" id="PTHR43763:SF6">
    <property type="entry name" value="XAA-PRO AMINOPEPTIDASE 1"/>
    <property type="match status" value="1"/>
</dbReference>
<feature type="domain" description="Creatinase N-terminal" evidence="5">
    <location>
        <begin position="23"/>
        <end position="150"/>
    </location>
</feature>
<evidence type="ECO:0000259" key="6">
    <source>
        <dbReference type="Pfam" id="PF16188"/>
    </source>
</evidence>
<dbReference type="PANTHER" id="PTHR43763">
    <property type="entry name" value="XAA-PRO AMINOPEPTIDASE 1"/>
    <property type="match status" value="1"/>
</dbReference>
<dbReference type="InterPro" id="IPR029149">
    <property type="entry name" value="Creatin/AminoP/Spt16_N"/>
</dbReference>
<dbReference type="Pfam" id="PF16188">
    <property type="entry name" value="Peptidase_M24_C"/>
    <property type="match status" value="1"/>
</dbReference>
<gene>
    <name evidence="7" type="ORF">DDZ18_09530</name>
</gene>
<protein>
    <submittedName>
        <fullName evidence="7">X-Pro aminopeptidase</fullName>
    </submittedName>
</protein>